<gene>
    <name evidence="5 8" type="primary">ftsA</name>
    <name evidence="8" type="ORF">SS37A_27680</name>
</gene>
<dbReference type="EMBL" id="AP027142">
    <property type="protein sequence ID" value="BDV35239.1"/>
    <property type="molecule type" value="Genomic_DNA"/>
</dbReference>
<dbReference type="GO" id="GO:0051301">
    <property type="term" value="P:cell division"/>
    <property type="evidence" value="ECO:0007669"/>
    <property type="project" value="UniProtKB-KW"/>
</dbReference>
<evidence type="ECO:0000256" key="3">
    <source>
        <dbReference type="ARBA" id="ARBA00023136"/>
    </source>
</evidence>
<name>A0ABM8EB91_9HYPH</name>
<dbReference type="Proteomes" id="UP001317629">
    <property type="component" value="Chromosome"/>
</dbReference>
<dbReference type="PIRSF" id="PIRSF003101">
    <property type="entry name" value="FtsA"/>
    <property type="match status" value="1"/>
</dbReference>
<dbReference type="Pfam" id="PF02491">
    <property type="entry name" value="SHS2_FTSA"/>
    <property type="match status" value="1"/>
</dbReference>
<comment type="subcellular location">
    <subcellularLocation>
        <location evidence="5">Cell membrane</location>
        <topology evidence="5">Peripheral membrane protein</topology>
        <orientation evidence="5">Cytoplasmic side</orientation>
    </subcellularLocation>
    <text evidence="5">Localizes to the Z ring in an FtsZ-dependent manner. Targeted to the membrane through a conserved C-terminal amphipathic helix.</text>
</comment>
<protein>
    <recommendedName>
        <fullName evidence="5 6">Cell division protein FtsA</fullName>
    </recommendedName>
</protein>
<evidence type="ECO:0000256" key="1">
    <source>
        <dbReference type="ARBA" id="ARBA00022475"/>
    </source>
</evidence>
<dbReference type="SUPFAM" id="SSF53067">
    <property type="entry name" value="Actin-like ATPase domain"/>
    <property type="match status" value="2"/>
</dbReference>
<dbReference type="SMART" id="SM00842">
    <property type="entry name" value="FtsA"/>
    <property type="match status" value="1"/>
</dbReference>
<dbReference type="InterPro" id="IPR003494">
    <property type="entry name" value="SHS2_FtsA"/>
</dbReference>
<dbReference type="Pfam" id="PF14450">
    <property type="entry name" value="FtsA"/>
    <property type="match status" value="1"/>
</dbReference>
<dbReference type="Gene3D" id="3.30.420.40">
    <property type="match status" value="2"/>
</dbReference>
<dbReference type="NCBIfam" id="TIGR01174">
    <property type="entry name" value="ftsA"/>
    <property type="match status" value="1"/>
</dbReference>
<proteinExistence type="inferred from homology"/>
<keyword evidence="2 5" id="KW-0132">Cell division</keyword>
<evidence type="ECO:0000256" key="6">
    <source>
        <dbReference type="PIRNR" id="PIRNR003101"/>
    </source>
</evidence>
<keyword evidence="9" id="KW-1185">Reference proteome</keyword>
<dbReference type="HAMAP" id="MF_02033">
    <property type="entry name" value="FtsA"/>
    <property type="match status" value="1"/>
</dbReference>
<evidence type="ECO:0000313" key="9">
    <source>
        <dbReference type="Proteomes" id="UP001317629"/>
    </source>
</evidence>
<evidence type="ECO:0000256" key="5">
    <source>
        <dbReference type="HAMAP-Rule" id="MF_02033"/>
    </source>
</evidence>
<comment type="subunit">
    <text evidence="5">Self-interacts. Interacts with FtsZ.</text>
</comment>
<keyword evidence="1 5" id="KW-1003">Cell membrane</keyword>
<evidence type="ECO:0000259" key="7">
    <source>
        <dbReference type="SMART" id="SM00842"/>
    </source>
</evidence>
<comment type="function">
    <text evidence="5 6">Cell division protein that is involved in the assembly of the Z ring. May serve as a membrane anchor for the Z ring.</text>
</comment>
<dbReference type="CDD" id="cd24048">
    <property type="entry name" value="ASKHA_NBD_FtsA"/>
    <property type="match status" value="1"/>
</dbReference>
<reference evidence="8 9" key="1">
    <citation type="journal article" date="2023" name="Int. J. Syst. Evol. Microbiol.">
        <title>Methylocystis iwaonis sp. nov., a type II methane-oxidizing bacterium from surface soil of a rice paddy field in Japan, and emended description of the genus Methylocystis (ex Whittenbury et al. 1970) Bowman et al. 1993.</title>
        <authorList>
            <person name="Kaise H."/>
            <person name="Sawadogo J.B."/>
            <person name="Alam M.S."/>
            <person name="Ueno C."/>
            <person name="Dianou D."/>
            <person name="Shinjo R."/>
            <person name="Asakawa S."/>
        </authorList>
    </citation>
    <scope>NUCLEOTIDE SEQUENCE [LARGE SCALE GENOMIC DNA]</scope>
    <source>
        <strain evidence="8 9">SS37A-Re</strain>
    </source>
</reference>
<sequence length="441" mass="47216">MGRVMKSQLVPPRLKPLSPRRAATFGVLDIGTSKIACLIARLTPVGDVAPRDWRTHRIRVIGIGHQRSLGVKHGLVIDMDAAERAIRQTVDAAERMAGTQIDHVIVTASGGRLASEHFAAKRAIGGREVAESDIHRVLEASAAHHLHRGRVAVHSIPTGFSLDGVPDIREPKDMIGDELGVDLHVASCDQAAVRNLVLAAERGHLGVEGMAAAPYAAGLSALEPDEAEMGVVLIDMGAGSTSLAVFARGKLTHLDAVTLGGNHVTMDIARGLDARLADAERLKTFHGSAISSSSDERETVSFDHVGESGRHKHYAPKSHLVRIIRPRIEETFEFLRDRLARAGYPSGPNRRIVLTGGACQLTGAAECARSILGGQVRIGRPIGVDGLPDPARSPAFAAAAGLLVYPQVAGREYFEPHRGERFATGTDGYMSRVGRWLKESF</sequence>
<dbReference type="InterPro" id="IPR050696">
    <property type="entry name" value="FtsA/MreB"/>
</dbReference>
<accession>A0ABM8EB91</accession>
<dbReference type="PANTHER" id="PTHR32432">
    <property type="entry name" value="CELL DIVISION PROTEIN FTSA-RELATED"/>
    <property type="match status" value="1"/>
</dbReference>
<dbReference type="PANTHER" id="PTHR32432:SF4">
    <property type="entry name" value="CELL DIVISION PROTEIN FTSA"/>
    <property type="match status" value="1"/>
</dbReference>
<keyword evidence="4 5" id="KW-0131">Cell cycle</keyword>
<dbReference type="InterPro" id="IPR043129">
    <property type="entry name" value="ATPase_NBD"/>
</dbReference>
<evidence type="ECO:0000256" key="4">
    <source>
        <dbReference type="ARBA" id="ARBA00023306"/>
    </source>
</evidence>
<comment type="similarity">
    <text evidence="5 6">Belongs to the FtsA/MreB family.</text>
</comment>
<organism evidence="8 9">
    <name type="scientific">Methylocystis iwaonis</name>
    <dbReference type="NCBI Taxonomy" id="2885079"/>
    <lineage>
        <taxon>Bacteria</taxon>
        <taxon>Pseudomonadati</taxon>
        <taxon>Pseudomonadota</taxon>
        <taxon>Alphaproteobacteria</taxon>
        <taxon>Hyphomicrobiales</taxon>
        <taxon>Methylocystaceae</taxon>
        <taxon>Methylocystis</taxon>
    </lineage>
</organism>
<evidence type="ECO:0000256" key="2">
    <source>
        <dbReference type="ARBA" id="ARBA00022618"/>
    </source>
</evidence>
<dbReference type="InterPro" id="IPR020823">
    <property type="entry name" value="Cell_div_FtsA"/>
</dbReference>
<evidence type="ECO:0000313" key="8">
    <source>
        <dbReference type="EMBL" id="BDV35239.1"/>
    </source>
</evidence>
<feature type="domain" description="SHS2" evidence="7">
    <location>
        <begin position="25"/>
        <end position="221"/>
    </location>
</feature>
<keyword evidence="3 5" id="KW-0472">Membrane</keyword>